<evidence type="ECO:0000256" key="1">
    <source>
        <dbReference type="ARBA" id="ARBA00017872"/>
    </source>
</evidence>
<evidence type="ECO:0000313" key="9">
    <source>
        <dbReference type="Proteomes" id="UP000464954"/>
    </source>
</evidence>
<dbReference type="InterPro" id="IPR035649">
    <property type="entry name" value="EFG_V"/>
</dbReference>
<dbReference type="Gene3D" id="3.40.50.300">
    <property type="entry name" value="P-loop containing nucleotide triphosphate hydrolases"/>
    <property type="match status" value="1"/>
</dbReference>
<dbReference type="InterPro" id="IPR020568">
    <property type="entry name" value="Ribosomal_Su5_D2-typ_SF"/>
</dbReference>
<dbReference type="SUPFAM" id="SSF52540">
    <property type="entry name" value="P-loop containing nucleoside triphosphate hydrolases"/>
    <property type="match status" value="1"/>
</dbReference>
<dbReference type="FunFam" id="3.30.230.10:FF:000003">
    <property type="entry name" value="Elongation factor G"/>
    <property type="match status" value="1"/>
</dbReference>
<dbReference type="SUPFAM" id="SSF50447">
    <property type="entry name" value="Translation proteins"/>
    <property type="match status" value="1"/>
</dbReference>
<dbReference type="InterPro" id="IPR009022">
    <property type="entry name" value="EFG_III"/>
</dbReference>
<dbReference type="Pfam" id="PF00679">
    <property type="entry name" value="EFG_C"/>
    <property type="match status" value="1"/>
</dbReference>
<sequence length="680" mass="74070">MKGIPIAGVRNFALMGHTGSGKTSLLDVMLNILGANDRIGSVDDKTSMADWTPEEQEHQISIFAKPFDGVYTAASGKQRRFVITDTPGYADFIGQLICAAETSDAALMVVDAVSGIQVGTNRAWKVCEQRNLPRGIVINGLDKDDADFDKALAAIKALWGDSRCVPVVLPTTDGKAEIDLLNTPTDQVPEDLAATVKAIRDHLIELAAETDDALMEKYFEGEELTADEFSDGLRKSVHEAHLIPVFACSAKSHVGVKETMDSISRLFPSPEDYPIKCADGHEVATGESEPFAGIVRRSVNDPFVGQLSFVRVYRGTLRPNTEVFNATKGEKERIGSILFVNGKKQTDCQEAKAGDVVAIPKLKNTFLNDTLCAVGDDTVFKPIEFPNPVAAYAVEPKTKGDEDKIGMALQRAAEEDPSIRVERNTETHETILWGMGDMHLDVTLEHIKHRSKVDIDHHTPKVAYKETITVSGEGHYKHKKQSGGRGQYGECYVRIRPKNSADEEGFVNAIVGGAIPGNFIPACQKGFAEGMSKGPLVGAEVSNVVVELYDGSYHDVDSSEVAFKIAGSRALHEAIENARPVLLEPIMSVKVMVPDEFMGDINGILNTKRGRILGMGQEDGLQVIEADVPQVEMFKFCSELRSITSGQGSFEMAFSRYEQVASNIAQKVISAAQKEKEEAH</sequence>
<dbReference type="Pfam" id="PF14492">
    <property type="entry name" value="EFG_III"/>
    <property type="match status" value="1"/>
</dbReference>
<dbReference type="Gene3D" id="3.30.230.10">
    <property type="match status" value="1"/>
</dbReference>
<dbReference type="InterPro" id="IPR035647">
    <property type="entry name" value="EFG_III/V"/>
</dbReference>
<dbReference type="InterPro" id="IPR000795">
    <property type="entry name" value="T_Tr_GTP-bd_dom"/>
</dbReference>
<dbReference type="InterPro" id="IPR009000">
    <property type="entry name" value="Transl_B-barrel_sf"/>
</dbReference>
<dbReference type="InterPro" id="IPR053905">
    <property type="entry name" value="EF-G-like_DII"/>
</dbReference>
<dbReference type="InterPro" id="IPR041095">
    <property type="entry name" value="EFG_II"/>
</dbReference>
<dbReference type="KEGG" id="taer:GT409_15705"/>
<keyword evidence="4" id="KW-0648">Protein biosynthesis</keyword>
<dbReference type="SUPFAM" id="SSF54980">
    <property type="entry name" value="EF-G C-terminal domain-like"/>
    <property type="match status" value="2"/>
</dbReference>
<dbReference type="Proteomes" id="UP000464954">
    <property type="component" value="Chromosome"/>
</dbReference>
<dbReference type="Pfam" id="PF22042">
    <property type="entry name" value="EF-G_D2"/>
    <property type="match status" value="1"/>
</dbReference>
<dbReference type="Pfam" id="PF00009">
    <property type="entry name" value="GTP_EFTU"/>
    <property type="match status" value="1"/>
</dbReference>
<organism evidence="8 9">
    <name type="scientific">Tichowtungia aerotolerans</name>
    <dbReference type="NCBI Taxonomy" id="2697043"/>
    <lineage>
        <taxon>Bacteria</taxon>
        <taxon>Pseudomonadati</taxon>
        <taxon>Kiritimatiellota</taxon>
        <taxon>Tichowtungiia</taxon>
        <taxon>Tichowtungiales</taxon>
        <taxon>Tichowtungiaceae</taxon>
        <taxon>Tichowtungia</taxon>
    </lineage>
</organism>
<evidence type="ECO:0000256" key="3">
    <source>
        <dbReference type="ARBA" id="ARBA00022768"/>
    </source>
</evidence>
<dbReference type="InterPro" id="IPR005517">
    <property type="entry name" value="Transl_elong_EFG/EF2_IV"/>
</dbReference>
<keyword evidence="3 8" id="KW-0251">Elongation factor</keyword>
<dbReference type="CDD" id="cd03713">
    <property type="entry name" value="EFG_mtEFG_C"/>
    <property type="match status" value="1"/>
</dbReference>
<dbReference type="Gene3D" id="2.40.30.10">
    <property type="entry name" value="Translation factors"/>
    <property type="match status" value="1"/>
</dbReference>
<dbReference type="PROSITE" id="PS51722">
    <property type="entry name" value="G_TR_2"/>
    <property type="match status" value="1"/>
</dbReference>
<dbReference type="PANTHER" id="PTHR43261">
    <property type="entry name" value="TRANSLATION ELONGATION FACTOR G-RELATED"/>
    <property type="match status" value="1"/>
</dbReference>
<keyword evidence="5" id="KW-0342">GTP-binding</keyword>
<dbReference type="RefSeq" id="WP_160629996.1">
    <property type="nucleotide sequence ID" value="NZ_CP047593.1"/>
</dbReference>
<dbReference type="GO" id="GO:0003924">
    <property type="term" value="F:GTPase activity"/>
    <property type="evidence" value="ECO:0007669"/>
    <property type="project" value="InterPro"/>
</dbReference>
<keyword evidence="9" id="KW-1185">Reference proteome</keyword>
<dbReference type="CDD" id="cd04088">
    <property type="entry name" value="EFG_mtEFG_II"/>
    <property type="match status" value="1"/>
</dbReference>
<dbReference type="GO" id="GO:0005525">
    <property type="term" value="F:GTP binding"/>
    <property type="evidence" value="ECO:0007669"/>
    <property type="project" value="UniProtKB-KW"/>
</dbReference>
<dbReference type="InterPro" id="IPR027417">
    <property type="entry name" value="P-loop_NTPase"/>
</dbReference>
<dbReference type="SMART" id="SM00838">
    <property type="entry name" value="EFG_C"/>
    <property type="match status" value="1"/>
</dbReference>
<dbReference type="Gene3D" id="3.30.70.870">
    <property type="entry name" value="Elongation Factor G (Translational Gtpase), domain 3"/>
    <property type="match status" value="1"/>
</dbReference>
<dbReference type="AlphaFoldDB" id="A0A6P1ME32"/>
<dbReference type="PANTHER" id="PTHR43261:SF6">
    <property type="entry name" value="ELONGATION FACTOR G-LIKE PROTEIN"/>
    <property type="match status" value="1"/>
</dbReference>
<evidence type="ECO:0000256" key="4">
    <source>
        <dbReference type="ARBA" id="ARBA00022917"/>
    </source>
</evidence>
<comment type="function">
    <text evidence="6">Catalyzes the GTP-dependent ribosomal translocation step during translation elongation. During this step, the ribosome changes from the pre-translocational (PRE) to the post-translocational (POST) state as the newly formed A-site-bound peptidyl-tRNA and P-site-bound deacylated tRNA move to the P and E sites, respectively. Catalyzes the coordinated movement of the two tRNA molecules, the mRNA and conformational changes in the ribosome.</text>
</comment>
<dbReference type="CDD" id="cd16262">
    <property type="entry name" value="EFG_III"/>
    <property type="match status" value="1"/>
</dbReference>
<dbReference type="GO" id="GO:0003746">
    <property type="term" value="F:translation elongation factor activity"/>
    <property type="evidence" value="ECO:0007669"/>
    <property type="project" value="UniProtKB-KW"/>
</dbReference>
<dbReference type="FunFam" id="3.30.70.240:FF:000001">
    <property type="entry name" value="Elongation factor G"/>
    <property type="match status" value="1"/>
</dbReference>
<dbReference type="InterPro" id="IPR047872">
    <property type="entry name" value="EFG_IV"/>
</dbReference>
<dbReference type="NCBIfam" id="NF009381">
    <property type="entry name" value="PRK12740.1-5"/>
    <property type="match status" value="1"/>
</dbReference>
<evidence type="ECO:0000313" key="8">
    <source>
        <dbReference type="EMBL" id="QHI70824.1"/>
    </source>
</evidence>
<name>A0A6P1ME32_9BACT</name>
<feature type="domain" description="Tr-type G" evidence="7">
    <location>
        <begin position="7"/>
        <end position="271"/>
    </location>
</feature>
<dbReference type="SUPFAM" id="SSF54211">
    <property type="entry name" value="Ribosomal protein S5 domain 2-like"/>
    <property type="match status" value="1"/>
</dbReference>
<dbReference type="CDD" id="cd01434">
    <property type="entry name" value="EFG_mtEFG1_IV"/>
    <property type="match status" value="1"/>
</dbReference>
<dbReference type="SMART" id="SM00889">
    <property type="entry name" value="EFG_IV"/>
    <property type="match status" value="1"/>
</dbReference>
<dbReference type="Gene3D" id="3.30.70.240">
    <property type="match status" value="1"/>
</dbReference>
<gene>
    <name evidence="8" type="ORF">GT409_15705</name>
</gene>
<reference evidence="8 9" key="1">
    <citation type="submission" date="2020-01" db="EMBL/GenBank/DDBJ databases">
        <title>Ponticoccus aerotolerans gen. nov., sp. nov., an anaerobic bacterium and proposal of Ponticoccusceae fam. nov., Ponticoccusles ord. nov. and Ponticoccuse classis nov. in the phylum Kiritimatiellaeota.</title>
        <authorList>
            <person name="Zhou L.Y."/>
            <person name="Du Z.J."/>
        </authorList>
    </citation>
    <scope>NUCLEOTIDE SEQUENCE [LARGE SCALE GENOMIC DNA]</scope>
    <source>
        <strain evidence="8 9">S-5007</strain>
    </source>
</reference>
<evidence type="ECO:0000256" key="2">
    <source>
        <dbReference type="ARBA" id="ARBA00022741"/>
    </source>
</evidence>
<evidence type="ECO:0000256" key="5">
    <source>
        <dbReference type="ARBA" id="ARBA00023134"/>
    </source>
</evidence>
<keyword evidence="2" id="KW-0547">Nucleotide-binding</keyword>
<accession>A0A6P1ME32</accession>
<evidence type="ECO:0000259" key="7">
    <source>
        <dbReference type="PROSITE" id="PS51722"/>
    </source>
</evidence>
<proteinExistence type="predicted"/>
<dbReference type="InterPro" id="IPR014721">
    <property type="entry name" value="Ribsml_uS5_D2-typ_fold_subgr"/>
</dbReference>
<dbReference type="InterPro" id="IPR000640">
    <property type="entry name" value="EFG_V-like"/>
</dbReference>
<evidence type="ECO:0000256" key="6">
    <source>
        <dbReference type="ARBA" id="ARBA00024731"/>
    </source>
</evidence>
<dbReference type="EMBL" id="CP047593">
    <property type="protein sequence ID" value="QHI70824.1"/>
    <property type="molecule type" value="Genomic_DNA"/>
</dbReference>
<dbReference type="Pfam" id="PF03764">
    <property type="entry name" value="EFG_IV"/>
    <property type="match status" value="1"/>
</dbReference>
<dbReference type="NCBIfam" id="NF009891">
    <property type="entry name" value="PRK13351.1-1"/>
    <property type="match status" value="1"/>
</dbReference>
<protein>
    <recommendedName>
        <fullName evidence="1">Elongation factor G</fullName>
    </recommendedName>
</protein>
<dbReference type="GO" id="GO:0032790">
    <property type="term" value="P:ribosome disassembly"/>
    <property type="evidence" value="ECO:0007669"/>
    <property type="project" value="TreeGrafter"/>
</dbReference>